<keyword evidence="1" id="KW-0732">Signal</keyword>
<comment type="caution">
    <text evidence="2">The sequence shown here is derived from an EMBL/GenBank/DDBJ whole genome shotgun (WGS) entry which is preliminary data.</text>
</comment>
<dbReference type="NCBIfam" id="TIGR02595">
    <property type="entry name" value="PEP_CTERM"/>
    <property type="match status" value="1"/>
</dbReference>
<organism evidence="2 3">
    <name type="scientific">Microcystis aeruginosa NIES-2520</name>
    <dbReference type="NCBI Taxonomy" id="2303982"/>
    <lineage>
        <taxon>Bacteria</taxon>
        <taxon>Bacillati</taxon>
        <taxon>Cyanobacteriota</taxon>
        <taxon>Cyanophyceae</taxon>
        <taxon>Oscillatoriophycideae</taxon>
        <taxon>Chroococcales</taxon>
        <taxon>Microcystaceae</taxon>
        <taxon>Microcystis</taxon>
    </lineage>
</organism>
<dbReference type="InterPro" id="IPR013424">
    <property type="entry name" value="Ice-binding_C"/>
</dbReference>
<evidence type="ECO:0008006" key="4">
    <source>
        <dbReference type="Google" id="ProtNLM"/>
    </source>
</evidence>
<dbReference type="Proteomes" id="UP000324917">
    <property type="component" value="Unassembled WGS sequence"/>
</dbReference>
<evidence type="ECO:0000313" key="3">
    <source>
        <dbReference type="Proteomes" id="UP000324917"/>
    </source>
</evidence>
<dbReference type="EMBL" id="BHVP01000045">
    <property type="protein sequence ID" value="GCA75726.1"/>
    <property type="molecule type" value="Genomic_DNA"/>
</dbReference>
<evidence type="ECO:0000256" key="1">
    <source>
        <dbReference type="SAM" id="SignalP"/>
    </source>
</evidence>
<name>A0A5A5RTQ5_MICAE</name>
<sequence length="248" mass="26393">MFKLPTLTLITVASLLASNLESSHAAVVNGSFETGNFSDWNTSGQASVETSGFQVTPVNGSYQAVLQTCLFIGACDDSQSLTKANDLESFLGLSGNELSNLGVIEGSAIKQAITANTGDIFSFSWNFLTDEDAANVDYSDFAFFTLNNTLYSLADIQSSFPVNPSFSHLKKETGYQTYTIPISVTGNYTLGFGVVDVDKTGGGDNTINSALLVDNIKLTNIAKVPEPDTLFGLLLTLGLASKCKRNNC</sequence>
<feature type="signal peptide" evidence="1">
    <location>
        <begin position="1"/>
        <end position="25"/>
    </location>
</feature>
<feature type="chain" id="PRO_5022886418" description="PEP-CTERM protein-sorting domain-containing protein" evidence="1">
    <location>
        <begin position="26"/>
        <end position="248"/>
    </location>
</feature>
<dbReference type="AlphaFoldDB" id="A0A5A5RTQ5"/>
<reference evidence="2 3" key="1">
    <citation type="submission" date="2018-09" db="EMBL/GenBank/DDBJ databases">
        <title>Evolutionary history of phycoerythrin pigmentation in the water bloom-forming cyanobacterium Microcystis aeruginosa.</title>
        <authorList>
            <person name="Tanabe Y."/>
            <person name="Tanabe Y."/>
            <person name="Yamaguchi H."/>
        </authorList>
    </citation>
    <scope>NUCLEOTIDE SEQUENCE [LARGE SCALE GENOMIC DNA]</scope>
    <source>
        <strain evidence="2 3">NIES-2520</strain>
    </source>
</reference>
<accession>A0A5A5RTQ5</accession>
<gene>
    <name evidence="2" type="ORF">MiTe_02562</name>
</gene>
<dbReference type="RefSeq" id="WP_149987074.1">
    <property type="nucleotide sequence ID" value="NZ_BHVP01000045.1"/>
</dbReference>
<evidence type="ECO:0000313" key="2">
    <source>
        <dbReference type="EMBL" id="GCA75726.1"/>
    </source>
</evidence>
<proteinExistence type="predicted"/>
<protein>
    <recommendedName>
        <fullName evidence="4">PEP-CTERM protein-sorting domain-containing protein</fullName>
    </recommendedName>
</protein>